<dbReference type="SUPFAM" id="SSF51735">
    <property type="entry name" value="NAD(P)-binding Rossmann-fold domains"/>
    <property type="match status" value="1"/>
</dbReference>
<accession>A0A7C9V1C5</accession>
<protein>
    <submittedName>
        <fullName evidence="6">Nucleotide sugar dehydrogenase</fullName>
    </submittedName>
</protein>
<dbReference type="InterPro" id="IPR001732">
    <property type="entry name" value="UDP-Glc/GDP-Man_DH_N"/>
</dbReference>
<dbReference type="SUPFAM" id="SSF48179">
    <property type="entry name" value="6-phosphogluconate dehydrogenase C-terminal domain-like"/>
    <property type="match status" value="1"/>
</dbReference>
<dbReference type="Proteomes" id="UP000480684">
    <property type="component" value="Unassembled WGS sequence"/>
</dbReference>
<keyword evidence="3" id="KW-0520">NAD</keyword>
<dbReference type="PANTHER" id="PTHR43491:SF2">
    <property type="entry name" value="UDP-N-ACETYL-D-MANNOSAMINE DEHYDROGENASE"/>
    <property type="match status" value="1"/>
</dbReference>
<dbReference type="AlphaFoldDB" id="A0A7C9V1C5"/>
<gene>
    <name evidence="6" type="ORF">G4223_15890</name>
</gene>
<dbReference type="SUPFAM" id="SSF52413">
    <property type="entry name" value="UDP-glucose/GDP-mannose dehydrogenase C-terminal domain"/>
    <property type="match status" value="1"/>
</dbReference>
<dbReference type="GO" id="GO:0016616">
    <property type="term" value="F:oxidoreductase activity, acting on the CH-OH group of donors, NAD or NADP as acceptor"/>
    <property type="evidence" value="ECO:0007669"/>
    <property type="project" value="InterPro"/>
</dbReference>
<dbReference type="PANTHER" id="PTHR43491">
    <property type="entry name" value="UDP-N-ACETYL-D-MANNOSAMINE DEHYDROGENASE"/>
    <property type="match status" value="1"/>
</dbReference>
<sequence length="422" mass="45337">MIENPRVGVIGLGYVGLPLAVAVARHFPTVGFDISVPRVNELKAGKDRTGEIESPVLRASSLRLSADAADLKGVDVYIVTVPTPVDLENRPDLGPVLSACRTVGQAMAKGAVVVFESTVYPGVTEDICGPELEKHSGLKAGVDFFLGYSPERINPGDKLHTVDRITKVVSGQTPEVAQLLGRIYGSVTTGGVFLAASIRVAEAAKVIENAQRDINIAFINEITMIFQKLGISVHDVLEASGTKWNFLNFKPGLVGGHCIGVDPFYLALCAQQNGHHPEIILSGRRINDGMGPWIAGRISERLERSARILVLGLTFKEDVPDLRNSKVVDVIAGLRARGHTVDVHDPFADAEEARHEYNETLLSSLDGCAGYDALVVAVPHAPYGALSNETIAQMVRDGGLIADIKGVWRGRDLPPGRRLWGL</sequence>
<organism evidence="6 7">
    <name type="scientific">Magnetospirillum aberrantis SpK</name>
    <dbReference type="NCBI Taxonomy" id="908842"/>
    <lineage>
        <taxon>Bacteria</taxon>
        <taxon>Pseudomonadati</taxon>
        <taxon>Pseudomonadota</taxon>
        <taxon>Alphaproteobacteria</taxon>
        <taxon>Rhodospirillales</taxon>
        <taxon>Rhodospirillaceae</taxon>
        <taxon>Magnetospirillum</taxon>
    </lineage>
</organism>
<comment type="similarity">
    <text evidence="1 4">Belongs to the UDP-glucose/GDP-mannose dehydrogenase family.</text>
</comment>
<dbReference type="PIRSF" id="PIRSF500136">
    <property type="entry name" value="UDP_ManNAc_DH"/>
    <property type="match status" value="1"/>
</dbReference>
<dbReference type="GO" id="GO:0000271">
    <property type="term" value="P:polysaccharide biosynthetic process"/>
    <property type="evidence" value="ECO:0007669"/>
    <property type="project" value="InterPro"/>
</dbReference>
<dbReference type="GO" id="GO:0016628">
    <property type="term" value="F:oxidoreductase activity, acting on the CH-CH group of donors, NAD or NADP as acceptor"/>
    <property type="evidence" value="ECO:0007669"/>
    <property type="project" value="InterPro"/>
</dbReference>
<proteinExistence type="inferred from homology"/>
<dbReference type="InterPro" id="IPR036291">
    <property type="entry name" value="NAD(P)-bd_dom_sf"/>
</dbReference>
<evidence type="ECO:0000259" key="5">
    <source>
        <dbReference type="SMART" id="SM00984"/>
    </source>
</evidence>
<name>A0A7C9V1C5_9PROT</name>
<dbReference type="EMBL" id="JAAIYP010000042">
    <property type="protein sequence ID" value="NFV81591.1"/>
    <property type="molecule type" value="Genomic_DNA"/>
</dbReference>
<evidence type="ECO:0000256" key="3">
    <source>
        <dbReference type="ARBA" id="ARBA00023027"/>
    </source>
</evidence>
<dbReference type="InterPro" id="IPR014027">
    <property type="entry name" value="UDP-Glc/GDP-Man_DH_C"/>
</dbReference>
<dbReference type="Pfam" id="PF03720">
    <property type="entry name" value="UDPG_MGDP_dh_C"/>
    <property type="match status" value="1"/>
</dbReference>
<keyword evidence="2" id="KW-0560">Oxidoreductase</keyword>
<dbReference type="NCBIfam" id="TIGR03026">
    <property type="entry name" value="NDP-sugDHase"/>
    <property type="match status" value="1"/>
</dbReference>
<evidence type="ECO:0000256" key="1">
    <source>
        <dbReference type="ARBA" id="ARBA00006601"/>
    </source>
</evidence>
<dbReference type="Pfam" id="PF00984">
    <property type="entry name" value="UDPG_MGDP_dh"/>
    <property type="match status" value="1"/>
</dbReference>
<evidence type="ECO:0000313" key="6">
    <source>
        <dbReference type="EMBL" id="NFV81591.1"/>
    </source>
</evidence>
<dbReference type="InterPro" id="IPR017476">
    <property type="entry name" value="UDP-Glc/GDP-Man"/>
</dbReference>
<dbReference type="InterPro" id="IPR028359">
    <property type="entry name" value="UDP_ManNAc/GlcNAc_DH"/>
</dbReference>
<dbReference type="GO" id="GO:0051287">
    <property type="term" value="F:NAD binding"/>
    <property type="evidence" value="ECO:0007669"/>
    <property type="project" value="InterPro"/>
</dbReference>
<keyword evidence="7" id="KW-1185">Reference proteome</keyword>
<dbReference type="Pfam" id="PF03721">
    <property type="entry name" value="UDPG_MGDP_dh_N"/>
    <property type="match status" value="1"/>
</dbReference>
<evidence type="ECO:0000313" key="7">
    <source>
        <dbReference type="Proteomes" id="UP000480684"/>
    </source>
</evidence>
<dbReference type="InterPro" id="IPR008927">
    <property type="entry name" value="6-PGluconate_DH-like_C_sf"/>
</dbReference>
<dbReference type="PIRSF" id="PIRSF000124">
    <property type="entry name" value="UDPglc_GDPman_dh"/>
    <property type="match status" value="1"/>
</dbReference>
<dbReference type="Gene3D" id="3.40.50.720">
    <property type="entry name" value="NAD(P)-binding Rossmann-like Domain"/>
    <property type="match status" value="2"/>
</dbReference>
<dbReference type="InterPro" id="IPR036220">
    <property type="entry name" value="UDP-Glc/GDP-Man_DH_C_sf"/>
</dbReference>
<evidence type="ECO:0000256" key="2">
    <source>
        <dbReference type="ARBA" id="ARBA00023002"/>
    </source>
</evidence>
<dbReference type="InterPro" id="IPR014026">
    <property type="entry name" value="UDP-Glc/GDP-Man_DH_dimer"/>
</dbReference>
<dbReference type="SMART" id="SM00984">
    <property type="entry name" value="UDPG_MGDP_dh_C"/>
    <property type="match status" value="1"/>
</dbReference>
<feature type="domain" description="UDP-glucose/GDP-mannose dehydrogenase C-terminal" evidence="5">
    <location>
        <begin position="309"/>
        <end position="410"/>
    </location>
</feature>
<evidence type="ECO:0000256" key="4">
    <source>
        <dbReference type="PIRNR" id="PIRNR000124"/>
    </source>
</evidence>
<reference evidence="6 7" key="1">
    <citation type="submission" date="2020-02" db="EMBL/GenBank/DDBJ databases">
        <authorList>
            <person name="Dziuba M."/>
            <person name="Kuznetsov B."/>
            <person name="Mardanov A."/>
            <person name="Ravin N."/>
            <person name="Grouzdev D."/>
        </authorList>
    </citation>
    <scope>NUCLEOTIDE SEQUENCE [LARGE SCALE GENOMIC DNA]</scope>
    <source>
        <strain evidence="6 7">SpK</strain>
    </source>
</reference>
<comment type="caution">
    <text evidence="6">The sequence shown here is derived from an EMBL/GenBank/DDBJ whole genome shotgun (WGS) entry which is preliminary data.</text>
</comment>
<dbReference type="RefSeq" id="WP_163681794.1">
    <property type="nucleotide sequence ID" value="NZ_JAAIYP010000042.1"/>
</dbReference>